<dbReference type="Gene3D" id="3.40.50.620">
    <property type="entry name" value="HUPs"/>
    <property type="match status" value="1"/>
</dbReference>
<sequence length="177" mass="19278">MFEKILVAMDSSGIGSRVVDSAVSLAKGVNAHLMLLHVLAPEEENSPGVPGFIGMDYYPWRLDDVNISYRKQWDEFESECLELLRSRTMLAVAEGVKAEFIQIPGSAGETICEFAKNWGADLIVIGHRGLSGLSEFILGSVSNYVLHHASCSVLTVQSKVVKSHESVKTDGMESCTS</sequence>
<dbReference type="InterPro" id="IPR006016">
    <property type="entry name" value="UspA"/>
</dbReference>
<dbReference type="PANTHER" id="PTHR46268:SF8">
    <property type="entry name" value="UNIVERSAL STRESS PROTEIN SLL1388"/>
    <property type="match status" value="1"/>
</dbReference>
<evidence type="ECO:0000256" key="1">
    <source>
        <dbReference type="ARBA" id="ARBA00008791"/>
    </source>
</evidence>
<name>A0AAE3KJS5_9CYAN</name>
<dbReference type="InterPro" id="IPR006015">
    <property type="entry name" value="Universal_stress_UspA"/>
</dbReference>
<comment type="similarity">
    <text evidence="1">Belongs to the universal stress protein A family.</text>
</comment>
<dbReference type="RefSeq" id="WP_254009692.1">
    <property type="nucleotide sequence ID" value="NZ_JAMZMM010000001.1"/>
</dbReference>
<organism evidence="3 4">
    <name type="scientific">Limnofasciculus baicalensis BBK-W-15</name>
    <dbReference type="NCBI Taxonomy" id="2699891"/>
    <lineage>
        <taxon>Bacteria</taxon>
        <taxon>Bacillati</taxon>
        <taxon>Cyanobacteriota</taxon>
        <taxon>Cyanophyceae</taxon>
        <taxon>Coleofasciculales</taxon>
        <taxon>Coleofasciculaceae</taxon>
        <taxon>Limnofasciculus</taxon>
        <taxon>Limnofasciculus baicalensis</taxon>
    </lineage>
</organism>
<dbReference type="SUPFAM" id="SSF52402">
    <property type="entry name" value="Adenine nucleotide alpha hydrolases-like"/>
    <property type="match status" value="1"/>
</dbReference>
<evidence type="ECO:0000259" key="2">
    <source>
        <dbReference type="Pfam" id="PF00582"/>
    </source>
</evidence>
<dbReference type="Proteomes" id="UP001204953">
    <property type="component" value="Unassembled WGS sequence"/>
</dbReference>
<dbReference type="InterPro" id="IPR014729">
    <property type="entry name" value="Rossmann-like_a/b/a_fold"/>
</dbReference>
<dbReference type="EMBL" id="JAMZMM010000001">
    <property type="protein sequence ID" value="MCP2726870.1"/>
    <property type="molecule type" value="Genomic_DNA"/>
</dbReference>
<dbReference type="PANTHER" id="PTHR46268">
    <property type="entry name" value="STRESS RESPONSE PROTEIN NHAX"/>
    <property type="match status" value="1"/>
</dbReference>
<proteinExistence type="inferred from homology"/>
<evidence type="ECO:0000313" key="3">
    <source>
        <dbReference type="EMBL" id="MCP2726870.1"/>
    </source>
</evidence>
<accession>A0AAE3KJS5</accession>
<dbReference type="CDD" id="cd00293">
    <property type="entry name" value="USP-like"/>
    <property type="match status" value="1"/>
</dbReference>
<gene>
    <name evidence="3" type="ORF">NJ959_00050</name>
</gene>
<reference evidence="3" key="1">
    <citation type="submission" date="2022-06" db="EMBL/GenBank/DDBJ databases">
        <title>New cyanobacteria of genus Symplocastrum in benthos of Lake Baikal.</title>
        <authorList>
            <person name="Sorokovikova E."/>
            <person name="Tikhonova I."/>
            <person name="Krasnopeev A."/>
            <person name="Evseev P."/>
            <person name="Gladkikh A."/>
            <person name="Belykh O."/>
        </authorList>
    </citation>
    <scope>NUCLEOTIDE SEQUENCE</scope>
    <source>
        <strain evidence="3">BBK-W-15</strain>
    </source>
</reference>
<keyword evidence="4" id="KW-1185">Reference proteome</keyword>
<dbReference type="Pfam" id="PF00582">
    <property type="entry name" value="Usp"/>
    <property type="match status" value="1"/>
</dbReference>
<feature type="domain" description="UspA" evidence="2">
    <location>
        <begin position="1"/>
        <end position="156"/>
    </location>
</feature>
<evidence type="ECO:0000313" key="4">
    <source>
        <dbReference type="Proteomes" id="UP001204953"/>
    </source>
</evidence>
<dbReference type="AlphaFoldDB" id="A0AAE3KJS5"/>
<comment type="caution">
    <text evidence="3">The sequence shown here is derived from an EMBL/GenBank/DDBJ whole genome shotgun (WGS) entry which is preliminary data.</text>
</comment>
<dbReference type="PRINTS" id="PR01438">
    <property type="entry name" value="UNVRSLSTRESS"/>
</dbReference>
<protein>
    <submittedName>
        <fullName evidence="3">Universal stress protein</fullName>
    </submittedName>
</protein>